<sequence length="72" mass="8653">MTYLKVLNLFVKISHRMGQSELLTAYFFLNKELLFKRMFSVSEVHKGKKFKQFQVIKCFLNSSMTFCPCHYF</sequence>
<protein>
    <submittedName>
        <fullName evidence="1">Uncharacterized protein</fullName>
    </submittedName>
</protein>
<dbReference type="EMBL" id="GBXM01010415">
    <property type="protein sequence ID" value="JAH98162.1"/>
    <property type="molecule type" value="Transcribed_RNA"/>
</dbReference>
<dbReference type="AlphaFoldDB" id="A0A0E9X5Z6"/>
<reference evidence="1" key="1">
    <citation type="submission" date="2014-11" db="EMBL/GenBank/DDBJ databases">
        <authorList>
            <person name="Amaro Gonzalez C."/>
        </authorList>
    </citation>
    <scope>NUCLEOTIDE SEQUENCE</scope>
</reference>
<organism evidence="1">
    <name type="scientific">Anguilla anguilla</name>
    <name type="common">European freshwater eel</name>
    <name type="synonym">Muraena anguilla</name>
    <dbReference type="NCBI Taxonomy" id="7936"/>
    <lineage>
        <taxon>Eukaryota</taxon>
        <taxon>Metazoa</taxon>
        <taxon>Chordata</taxon>
        <taxon>Craniata</taxon>
        <taxon>Vertebrata</taxon>
        <taxon>Euteleostomi</taxon>
        <taxon>Actinopterygii</taxon>
        <taxon>Neopterygii</taxon>
        <taxon>Teleostei</taxon>
        <taxon>Anguilliformes</taxon>
        <taxon>Anguillidae</taxon>
        <taxon>Anguilla</taxon>
    </lineage>
</organism>
<accession>A0A0E9X5Z6</accession>
<proteinExistence type="predicted"/>
<evidence type="ECO:0000313" key="1">
    <source>
        <dbReference type="EMBL" id="JAH98162.1"/>
    </source>
</evidence>
<name>A0A0E9X5Z6_ANGAN</name>
<reference evidence="1" key="2">
    <citation type="journal article" date="2015" name="Fish Shellfish Immunol.">
        <title>Early steps in the European eel (Anguilla anguilla)-Vibrio vulnificus interaction in the gills: Role of the RtxA13 toxin.</title>
        <authorList>
            <person name="Callol A."/>
            <person name="Pajuelo D."/>
            <person name="Ebbesson L."/>
            <person name="Teles M."/>
            <person name="MacKenzie S."/>
            <person name="Amaro C."/>
        </authorList>
    </citation>
    <scope>NUCLEOTIDE SEQUENCE</scope>
</reference>